<evidence type="ECO:0000256" key="2">
    <source>
        <dbReference type="ARBA" id="ARBA00023125"/>
    </source>
</evidence>
<evidence type="ECO:0000256" key="1">
    <source>
        <dbReference type="ARBA" id="ARBA00023015"/>
    </source>
</evidence>
<proteinExistence type="predicted"/>
<comment type="caution">
    <text evidence="5">The sequence shown here is derived from an EMBL/GenBank/DDBJ whole genome shotgun (WGS) entry which is preliminary data.</text>
</comment>
<dbReference type="CDD" id="cd07377">
    <property type="entry name" value="WHTH_GntR"/>
    <property type="match status" value="1"/>
</dbReference>
<dbReference type="InterPro" id="IPR036388">
    <property type="entry name" value="WH-like_DNA-bd_sf"/>
</dbReference>
<evidence type="ECO:0000313" key="5">
    <source>
        <dbReference type="EMBL" id="GAA4978183.1"/>
    </source>
</evidence>
<dbReference type="InterPro" id="IPR028978">
    <property type="entry name" value="Chorismate_lyase_/UTRA_dom_sf"/>
</dbReference>
<keyword evidence="2" id="KW-0238">DNA-binding</keyword>
<organism evidence="5 6">
    <name type="scientific">Yinghuangia aomiensis</name>
    <dbReference type="NCBI Taxonomy" id="676205"/>
    <lineage>
        <taxon>Bacteria</taxon>
        <taxon>Bacillati</taxon>
        <taxon>Actinomycetota</taxon>
        <taxon>Actinomycetes</taxon>
        <taxon>Kitasatosporales</taxon>
        <taxon>Streptomycetaceae</taxon>
        <taxon>Yinghuangia</taxon>
    </lineage>
</organism>
<accession>A0ABP9HUM2</accession>
<feature type="domain" description="HTH gntR-type" evidence="4">
    <location>
        <begin position="9"/>
        <end position="77"/>
    </location>
</feature>
<dbReference type="PANTHER" id="PTHR44846">
    <property type="entry name" value="MANNOSYL-D-GLYCERATE TRANSPORT/METABOLISM SYSTEM REPRESSOR MNGR-RELATED"/>
    <property type="match status" value="1"/>
</dbReference>
<dbReference type="InterPro" id="IPR011663">
    <property type="entry name" value="UTRA"/>
</dbReference>
<dbReference type="Gene3D" id="1.10.10.10">
    <property type="entry name" value="Winged helix-like DNA-binding domain superfamily/Winged helix DNA-binding domain"/>
    <property type="match status" value="1"/>
</dbReference>
<dbReference type="InterPro" id="IPR036390">
    <property type="entry name" value="WH_DNA-bd_sf"/>
</dbReference>
<dbReference type="SUPFAM" id="SSF64288">
    <property type="entry name" value="Chorismate lyase-like"/>
    <property type="match status" value="1"/>
</dbReference>
<keyword evidence="3" id="KW-0804">Transcription</keyword>
<dbReference type="Pfam" id="PF00392">
    <property type="entry name" value="GntR"/>
    <property type="match status" value="1"/>
</dbReference>
<dbReference type="InterPro" id="IPR000524">
    <property type="entry name" value="Tscrpt_reg_HTH_GntR"/>
</dbReference>
<dbReference type="Gene3D" id="3.40.1410.10">
    <property type="entry name" value="Chorismate lyase-like"/>
    <property type="match status" value="1"/>
</dbReference>
<dbReference type="InterPro" id="IPR050679">
    <property type="entry name" value="Bact_HTH_transcr_reg"/>
</dbReference>
<dbReference type="PROSITE" id="PS50949">
    <property type="entry name" value="HTH_GNTR"/>
    <property type="match status" value="1"/>
</dbReference>
<gene>
    <name evidence="5" type="ORF">GCM10023205_52680</name>
</gene>
<dbReference type="Proteomes" id="UP001500466">
    <property type="component" value="Unassembled WGS sequence"/>
</dbReference>
<dbReference type="SMART" id="SM00866">
    <property type="entry name" value="UTRA"/>
    <property type="match status" value="1"/>
</dbReference>
<evidence type="ECO:0000259" key="4">
    <source>
        <dbReference type="PROSITE" id="PS50949"/>
    </source>
</evidence>
<protein>
    <submittedName>
        <fullName evidence="5">GntR family transcriptional regulator</fullName>
    </submittedName>
</protein>
<name>A0ABP9HUM2_9ACTN</name>
<dbReference type="SUPFAM" id="SSF46785">
    <property type="entry name" value="Winged helix' DNA-binding domain"/>
    <property type="match status" value="1"/>
</dbReference>
<keyword evidence="6" id="KW-1185">Reference proteome</keyword>
<evidence type="ECO:0000256" key="3">
    <source>
        <dbReference type="ARBA" id="ARBA00023163"/>
    </source>
</evidence>
<dbReference type="EMBL" id="BAABHS010000019">
    <property type="protein sequence ID" value="GAA4978183.1"/>
    <property type="molecule type" value="Genomic_DNA"/>
</dbReference>
<dbReference type="PANTHER" id="PTHR44846:SF17">
    <property type="entry name" value="GNTR-FAMILY TRANSCRIPTIONAL REGULATOR"/>
    <property type="match status" value="1"/>
</dbReference>
<dbReference type="RefSeq" id="WP_345678165.1">
    <property type="nucleotide sequence ID" value="NZ_BAABHS010000019.1"/>
</dbReference>
<sequence length="252" mass="27425">MGSRPQTKGTKYGEISDDLRERIVSGEYPPGAQIPGEDDLMSEWGVARETARKALQVLRNEGLTEVHRGVGIFVRSFSRIRRDAVRRLSSEQWGGGRSIWDADVAERALDVEGVAVDEVKAPEDVARVLDLGPDAMVCRRSRRYVVDGTPVMTAVSYLPADIAAGTAIAEPDPGPGGIYARLADLGFAPAEFREEVVSRMPRPAEVESLRLDVGTPVITIARTAYAADGRAVEFNDMTLNAAAYVLDYRFSA</sequence>
<reference evidence="6" key="1">
    <citation type="journal article" date="2019" name="Int. J. Syst. Evol. Microbiol.">
        <title>The Global Catalogue of Microorganisms (GCM) 10K type strain sequencing project: providing services to taxonomists for standard genome sequencing and annotation.</title>
        <authorList>
            <consortium name="The Broad Institute Genomics Platform"/>
            <consortium name="The Broad Institute Genome Sequencing Center for Infectious Disease"/>
            <person name="Wu L."/>
            <person name="Ma J."/>
        </authorList>
    </citation>
    <scope>NUCLEOTIDE SEQUENCE [LARGE SCALE GENOMIC DNA]</scope>
    <source>
        <strain evidence="6">JCM 17986</strain>
    </source>
</reference>
<keyword evidence="1" id="KW-0805">Transcription regulation</keyword>
<dbReference type="PRINTS" id="PR00035">
    <property type="entry name" value="HTHGNTR"/>
</dbReference>
<dbReference type="SMART" id="SM00345">
    <property type="entry name" value="HTH_GNTR"/>
    <property type="match status" value="1"/>
</dbReference>
<evidence type="ECO:0000313" key="6">
    <source>
        <dbReference type="Proteomes" id="UP001500466"/>
    </source>
</evidence>
<dbReference type="Pfam" id="PF07702">
    <property type="entry name" value="UTRA"/>
    <property type="match status" value="1"/>
</dbReference>